<dbReference type="EMBL" id="JACAGB010000009">
    <property type="protein sequence ID" value="KAF6343059.1"/>
    <property type="molecule type" value="Genomic_DNA"/>
</dbReference>
<accession>A0A7J7X058</accession>
<sequence>MRAVFISWVSSHSFVPAHPAKSKIKVQPSTKYSEDPGLDHVAKLLGGSILKFFHLWVFGSLHVTEGRGVSYLLTYLQYCTGECLSWNFFFLFFRKPFLILSENIFFLCTFMLPTRNSAHNLGICLDWEWNHDLLVHRLMLNH</sequence>
<name>A0A7J7X058_PIPKU</name>
<evidence type="ECO:0000313" key="1">
    <source>
        <dbReference type="EMBL" id="KAF6343059.1"/>
    </source>
</evidence>
<gene>
    <name evidence="1" type="ORF">mPipKuh1_010778</name>
</gene>
<proteinExistence type="predicted"/>
<keyword evidence="2" id="KW-1185">Reference proteome</keyword>
<protein>
    <submittedName>
        <fullName evidence="1">Uncharacterized protein</fullName>
    </submittedName>
</protein>
<comment type="caution">
    <text evidence="1">The sequence shown here is derived from an EMBL/GenBank/DDBJ whole genome shotgun (WGS) entry which is preliminary data.</text>
</comment>
<reference evidence="1 2" key="1">
    <citation type="journal article" date="2020" name="Nature">
        <title>Six reference-quality genomes reveal evolution of bat adaptations.</title>
        <authorList>
            <person name="Jebb D."/>
            <person name="Huang Z."/>
            <person name="Pippel M."/>
            <person name="Hughes G.M."/>
            <person name="Lavrichenko K."/>
            <person name="Devanna P."/>
            <person name="Winkler S."/>
            <person name="Jermiin L.S."/>
            <person name="Skirmuntt E.C."/>
            <person name="Katzourakis A."/>
            <person name="Burkitt-Gray L."/>
            <person name="Ray D.A."/>
            <person name="Sullivan K.A.M."/>
            <person name="Roscito J.G."/>
            <person name="Kirilenko B.M."/>
            <person name="Davalos L.M."/>
            <person name="Corthals A.P."/>
            <person name="Power M.L."/>
            <person name="Jones G."/>
            <person name="Ransome R.D."/>
            <person name="Dechmann D.K.N."/>
            <person name="Locatelli A.G."/>
            <person name="Puechmaille S.J."/>
            <person name="Fedrigo O."/>
            <person name="Jarvis E.D."/>
            <person name="Hiller M."/>
            <person name="Vernes S.C."/>
            <person name="Myers E.W."/>
            <person name="Teeling E.C."/>
        </authorList>
    </citation>
    <scope>NUCLEOTIDE SEQUENCE [LARGE SCALE GENOMIC DNA]</scope>
    <source>
        <strain evidence="1">MPipKuh1</strain>
        <tissue evidence="1">Flight muscle</tissue>
    </source>
</reference>
<dbReference type="AlphaFoldDB" id="A0A7J7X058"/>
<evidence type="ECO:0000313" key="2">
    <source>
        <dbReference type="Proteomes" id="UP000558488"/>
    </source>
</evidence>
<dbReference type="Proteomes" id="UP000558488">
    <property type="component" value="Unassembled WGS sequence"/>
</dbReference>
<organism evidence="1 2">
    <name type="scientific">Pipistrellus kuhlii</name>
    <name type="common">Kuhl's pipistrelle</name>
    <dbReference type="NCBI Taxonomy" id="59472"/>
    <lineage>
        <taxon>Eukaryota</taxon>
        <taxon>Metazoa</taxon>
        <taxon>Chordata</taxon>
        <taxon>Craniata</taxon>
        <taxon>Vertebrata</taxon>
        <taxon>Euteleostomi</taxon>
        <taxon>Mammalia</taxon>
        <taxon>Eutheria</taxon>
        <taxon>Laurasiatheria</taxon>
        <taxon>Chiroptera</taxon>
        <taxon>Yangochiroptera</taxon>
        <taxon>Vespertilionidae</taxon>
        <taxon>Pipistrellus</taxon>
    </lineage>
</organism>